<dbReference type="Pfam" id="PF01476">
    <property type="entry name" value="LysM"/>
    <property type="match status" value="2"/>
</dbReference>
<dbReference type="EMBL" id="BK015770">
    <property type="protein sequence ID" value="DAE24171.1"/>
    <property type="molecule type" value="Genomic_DNA"/>
</dbReference>
<keyword evidence="4" id="KW-0378">Hydrolase</keyword>
<keyword evidence="1" id="KW-0732">Signal</keyword>
<dbReference type="CDD" id="cd00118">
    <property type="entry name" value="LysM"/>
    <property type="match status" value="2"/>
</dbReference>
<accession>A0A8S5QZA0</accession>
<dbReference type="GO" id="GO:0008932">
    <property type="term" value="F:lytic endotransglycosylase activity"/>
    <property type="evidence" value="ECO:0007669"/>
    <property type="project" value="TreeGrafter"/>
</dbReference>
<dbReference type="InterPro" id="IPR036779">
    <property type="entry name" value="LysM_dom_sf"/>
</dbReference>
<dbReference type="PANTHER" id="PTHR33734">
    <property type="entry name" value="LYSM DOMAIN-CONTAINING GPI-ANCHORED PROTEIN 2"/>
    <property type="match status" value="1"/>
</dbReference>
<dbReference type="SUPFAM" id="SSF54106">
    <property type="entry name" value="LysM domain"/>
    <property type="match status" value="2"/>
</dbReference>
<dbReference type="InterPro" id="IPR018392">
    <property type="entry name" value="LysM"/>
</dbReference>
<evidence type="ECO:0000259" key="3">
    <source>
        <dbReference type="PROSITE" id="PS51782"/>
    </source>
</evidence>
<organism evidence="4">
    <name type="scientific">Caudovirales sp. ctNZz8</name>
    <dbReference type="NCBI Taxonomy" id="2826772"/>
    <lineage>
        <taxon>Viruses</taxon>
        <taxon>Duplodnaviria</taxon>
        <taxon>Heunggongvirae</taxon>
        <taxon>Uroviricota</taxon>
        <taxon>Caudoviricetes</taxon>
    </lineage>
</organism>
<keyword evidence="2" id="KW-0961">Cell wall biogenesis/degradation</keyword>
<dbReference type="GO" id="GO:0016787">
    <property type="term" value="F:hydrolase activity"/>
    <property type="evidence" value="ECO:0007669"/>
    <property type="project" value="UniProtKB-KW"/>
</dbReference>
<evidence type="ECO:0000313" key="4">
    <source>
        <dbReference type="EMBL" id="DAE24171.1"/>
    </source>
</evidence>
<dbReference type="GO" id="GO:0071555">
    <property type="term" value="P:cell wall organization"/>
    <property type="evidence" value="ECO:0007669"/>
    <property type="project" value="UniProtKB-KW"/>
</dbReference>
<evidence type="ECO:0000256" key="2">
    <source>
        <dbReference type="ARBA" id="ARBA00023316"/>
    </source>
</evidence>
<feature type="domain" description="LysM" evidence="3">
    <location>
        <begin position="183"/>
        <end position="227"/>
    </location>
</feature>
<dbReference type="SMART" id="SM00257">
    <property type="entry name" value="LysM"/>
    <property type="match status" value="2"/>
</dbReference>
<name>A0A8S5QZA0_9CAUD</name>
<dbReference type="GO" id="GO:0001897">
    <property type="term" value="P:symbiont-mediated cytolysis of host cell"/>
    <property type="evidence" value="ECO:0007669"/>
    <property type="project" value="UniProtKB-ARBA"/>
</dbReference>
<dbReference type="PROSITE" id="PS51782">
    <property type="entry name" value="LYSM"/>
    <property type="match status" value="2"/>
</dbReference>
<dbReference type="PANTHER" id="PTHR33734:SF22">
    <property type="entry name" value="MEMBRANE-BOUND LYTIC MUREIN TRANSGLYCOSYLASE D"/>
    <property type="match status" value="1"/>
</dbReference>
<dbReference type="Gene3D" id="3.10.350.10">
    <property type="entry name" value="LysM domain"/>
    <property type="match status" value="2"/>
</dbReference>
<dbReference type="SUPFAM" id="SSF54001">
    <property type="entry name" value="Cysteine proteinases"/>
    <property type="match status" value="1"/>
</dbReference>
<protein>
    <submittedName>
        <fullName evidence="4">Cell wall hydrolase autolysin</fullName>
    </submittedName>
</protein>
<reference evidence="4" key="1">
    <citation type="journal article" date="2021" name="Proc. Natl. Acad. Sci. U.S.A.">
        <title>A Catalog of Tens of Thousands of Viruses from Human Metagenomes Reveals Hidden Associations with Chronic Diseases.</title>
        <authorList>
            <person name="Tisza M.J."/>
            <person name="Buck C.B."/>
        </authorList>
    </citation>
    <scope>NUCLEOTIDE SEQUENCE</scope>
    <source>
        <strain evidence="4">CtNZz8</strain>
    </source>
</reference>
<feature type="domain" description="LysM" evidence="3">
    <location>
        <begin position="231"/>
        <end position="275"/>
    </location>
</feature>
<proteinExistence type="predicted"/>
<evidence type="ECO:0000256" key="1">
    <source>
        <dbReference type="ARBA" id="ARBA00022729"/>
    </source>
</evidence>
<dbReference type="InterPro" id="IPR038765">
    <property type="entry name" value="Papain-like_cys_pep_sf"/>
</dbReference>
<sequence length="277" mass="29383">MNRWIGATKGSAKHAEILRIYNGHTPLARGYKMQTADAYCAATVSAAWIANGMAEYTGTECGVGKFVDIAKRKGIWVENDAYVPKLGDAVVYDWQDSSNYATTDNRGAPDHIGIVTQTGASAFIVTEGNMSGGRTGRRTMSVNGRYIRGFIAPDYDAIAKKIGGTSSGAGNKPVTPVATPSANTYTVRAGDTLFHIAAAHGTTVDALVQLNSIKNPDLIHVGQVLKLTGNAQYTVVAGDTLSKIAARYGTTVKAIADLNNIKNINLIHVGQKLTIPR</sequence>